<sequence>MSEMSSQENGGVIIEKVKSFKRPANELDSTERNKDVPVLNDSLPLNVEDETVAATASEQQDNVEDAEPLPNAEPSSSKRTWTWKEENFDAPKIPESYTRVAESKFPIKVEDFFSFFFSDDAVSCNELFHNRCGDKGSLPSQNSYEISYLNTFGAVRGILMKYMGMPVMCHFNIR</sequence>
<gene>
    <name evidence="2" type="ORF">FSB_LOCUS27362</name>
</gene>
<feature type="compositionally biased region" description="Basic and acidic residues" evidence="1">
    <location>
        <begin position="23"/>
        <end position="35"/>
    </location>
</feature>
<dbReference type="GO" id="GO:0043069">
    <property type="term" value="P:negative regulation of programmed cell death"/>
    <property type="evidence" value="ECO:0007669"/>
    <property type="project" value="TreeGrafter"/>
</dbReference>
<dbReference type="EMBL" id="OIVN01001979">
    <property type="protein sequence ID" value="SPC99480.1"/>
    <property type="molecule type" value="Genomic_DNA"/>
</dbReference>
<dbReference type="AlphaFoldDB" id="A0A2N9GJ82"/>
<protein>
    <submittedName>
        <fullName evidence="2">Uncharacterized protein</fullName>
    </submittedName>
</protein>
<reference evidence="2" key="1">
    <citation type="submission" date="2018-02" db="EMBL/GenBank/DDBJ databases">
        <authorList>
            <person name="Cohen D.B."/>
            <person name="Kent A.D."/>
        </authorList>
    </citation>
    <scope>NUCLEOTIDE SEQUENCE</scope>
</reference>
<dbReference type="PANTHER" id="PTHR47666:SF1">
    <property type="entry name" value="PROTEIN VASCULAR ASSOCIATED DEATH 1, CHLOROPLASTIC"/>
    <property type="match status" value="1"/>
</dbReference>
<proteinExistence type="predicted"/>
<evidence type="ECO:0000313" key="2">
    <source>
        <dbReference type="EMBL" id="SPC99480.1"/>
    </source>
</evidence>
<name>A0A2N9GJ82_FAGSY</name>
<organism evidence="2">
    <name type="scientific">Fagus sylvatica</name>
    <name type="common">Beechnut</name>
    <dbReference type="NCBI Taxonomy" id="28930"/>
    <lineage>
        <taxon>Eukaryota</taxon>
        <taxon>Viridiplantae</taxon>
        <taxon>Streptophyta</taxon>
        <taxon>Embryophyta</taxon>
        <taxon>Tracheophyta</taxon>
        <taxon>Spermatophyta</taxon>
        <taxon>Magnoliopsida</taxon>
        <taxon>eudicotyledons</taxon>
        <taxon>Gunneridae</taxon>
        <taxon>Pentapetalae</taxon>
        <taxon>rosids</taxon>
        <taxon>fabids</taxon>
        <taxon>Fagales</taxon>
        <taxon>Fagaceae</taxon>
        <taxon>Fagus</taxon>
    </lineage>
</organism>
<dbReference type="PANTHER" id="PTHR47666">
    <property type="entry name" value="PROTEIN VASCULAR ASSOCIATED DEATH 1, CHLOROPLASTIC"/>
    <property type="match status" value="1"/>
</dbReference>
<evidence type="ECO:0000256" key="1">
    <source>
        <dbReference type="SAM" id="MobiDB-lite"/>
    </source>
</evidence>
<accession>A0A2N9GJ82</accession>
<feature type="region of interest" description="Disordered" evidence="1">
    <location>
        <begin position="23"/>
        <end position="85"/>
    </location>
</feature>